<evidence type="ECO:0000313" key="2">
    <source>
        <dbReference type="Proteomes" id="UP000658258"/>
    </source>
</evidence>
<comment type="caution">
    <text evidence="1">The sequence shown here is derived from an EMBL/GenBank/DDBJ whole genome shotgun (WGS) entry which is preliminary data.</text>
</comment>
<dbReference type="RefSeq" id="WP_189630892.1">
    <property type="nucleotide sequence ID" value="NZ_BNAG01000004.1"/>
</dbReference>
<sequence length="192" mass="22257">MKRLSPYSILFILVLVVIVTAARIPHHTIDANELKRQGGLFYHKDKPYTGRAIEYYPRGEIKAVRHYANGKRQGRQRGYYESGQLAYKRYYMQNRKSGLHLGWWPNGQQKFMYSFRDGIAEGISKEWSESGTLLRAMTYQKGKEDGPQKMWNEDGSIRANYVVKNGRRYGLIGLKNCKSVSNEIEGFTAIDY</sequence>
<evidence type="ECO:0000313" key="1">
    <source>
        <dbReference type="EMBL" id="GHE70529.1"/>
    </source>
</evidence>
<dbReference type="Pfam" id="PF07661">
    <property type="entry name" value="MORN_2"/>
    <property type="match status" value="3"/>
</dbReference>
<proteinExistence type="predicted"/>
<accession>A0ABQ3ICC5</accession>
<dbReference type="Gene3D" id="3.90.930.1">
    <property type="match status" value="1"/>
</dbReference>
<dbReference type="SUPFAM" id="SSF82185">
    <property type="entry name" value="Histone H3 K4-specific methyltransferase SET7/9 N-terminal domain"/>
    <property type="match status" value="1"/>
</dbReference>
<keyword evidence="2" id="KW-1185">Reference proteome</keyword>
<dbReference type="InterPro" id="IPR011652">
    <property type="entry name" value="MORN_2"/>
</dbReference>
<name>A0ABQ3ICC5_9BACT</name>
<dbReference type="EMBL" id="BNAG01000004">
    <property type="protein sequence ID" value="GHE70529.1"/>
    <property type="molecule type" value="Genomic_DNA"/>
</dbReference>
<dbReference type="Proteomes" id="UP000658258">
    <property type="component" value="Unassembled WGS sequence"/>
</dbReference>
<organism evidence="1 2">
    <name type="scientific">Roseivirga thermotolerans</name>
    <dbReference type="NCBI Taxonomy" id="1758176"/>
    <lineage>
        <taxon>Bacteria</taxon>
        <taxon>Pseudomonadati</taxon>
        <taxon>Bacteroidota</taxon>
        <taxon>Cytophagia</taxon>
        <taxon>Cytophagales</taxon>
        <taxon>Roseivirgaceae</taxon>
        <taxon>Roseivirga</taxon>
    </lineage>
</organism>
<reference evidence="2" key="1">
    <citation type="journal article" date="2019" name="Int. J. Syst. Evol. Microbiol.">
        <title>The Global Catalogue of Microorganisms (GCM) 10K type strain sequencing project: providing services to taxonomists for standard genome sequencing and annotation.</title>
        <authorList>
            <consortium name="The Broad Institute Genomics Platform"/>
            <consortium name="The Broad Institute Genome Sequencing Center for Infectious Disease"/>
            <person name="Wu L."/>
            <person name="Ma J."/>
        </authorList>
    </citation>
    <scope>NUCLEOTIDE SEQUENCE [LARGE SCALE GENOMIC DNA]</scope>
    <source>
        <strain evidence="2">CGMCC 1.15111</strain>
    </source>
</reference>
<evidence type="ECO:0008006" key="3">
    <source>
        <dbReference type="Google" id="ProtNLM"/>
    </source>
</evidence>
<protein>
    <recommendedName>
        <fullName evidence="3">Toxin-antitoxin system YwqK family antitoxin</fullName>
    </recommendedName>
</protein>
<gene>
    <name evidence="1" type="ORF">GCM10011340_27790</name>
</gene>